<dbReference type="PANTHER" id="PTHR31793:SF24">
    <property type="entry name" value="LONG-CHAIN ACYL-COA THIOESTERASE FADM"/>
    <property type="match status" value="1"/>
</dbReference>
<dbReference type="InterPro" id="IPR050563">
    <property type="entry name" value="4-hydroxybenzoyl-CoA_TE"/>
</dbReference>
<dbReference type="Proteomes" id="UP000469215">
    <property type="component" value="Unassembled WGS sequence"/>
</dbReference>
<dbReference type="RefSeq" id="WP_160952313.1">
    <property type="nucleotide sequence ID" value="NZ_WWEQ01000006.1"/>
</dbReference>
<dbReference type="EMBL" id="WWEQ01000006">
    <property type="protein sequence ID" value="MYM18872.1"/>
    <property type="molecule type" value="Genomic_DNA"/>
</dbReference>
<keyword evidence="2" id="KW-1185">Reference proteome</keyword>
<sequence length="139" mass="15193">MGEVYRTTPQLRWSDQDLNHHVNNAKIVTLLEEARIGWLIGGKASGALAQPKLVARLELDYRRPVQYGSELTIELTISHIGTTSFSVRGVGLQEGEVCFEAVDVLVVLDKATGRPTPLSAAGRAYLERYLDDGTAADGR</sequence>
<protein>
    <submittedName>
        <fullName evidence="1">Acyl-CoA thioesterase</fullName>
    </submittedName>
</protein>
<comment type="caution">
    <text evidence="1">The sequence shown here is derived from an EMBL/GenBank/DDBJ whole genome shotgun (WGS) entry which is preliminary data.</text>
</comment>
<name>A0A6N9H5C2_9MICO</name>
<accession>A0A6N9H5C2</accession>
<gene>
    <name evidence="1" type="ORF">GSY69_02460</name>
</gene>
<reference evidence="1 2" key="1">
    <citation type="submission" date="2020-01" db="EMBL/GenBank/DDBJ databases">
        <authorList>
            <person name="Deng T."/>
        </authorList>
    </citation>
    <scope>NUCLEOTIDE SEQUENCE [LARGE SCALE GENOMIC DNA]</scope>
    <source>
        <strain evidence="1 2">5221</strain>
    </source>
</reference>
<dbReference type="InterPro" id="IPR029069">
    <property type="entry name" value="HotDog_dom_sf"/>
</dbReference>
<dbReference type="GO" id="GO:0047617">
    <property type="term" value="F:fatty acyl-CoA hydrolase activity"/>
    <property type="evidence" value="ECO:0007669"/>
    <property type="project" value="TreeGrafter"/>
</dbReference>
<dbReference type="CDD" id="cd00586">
    <property type="entry name" value="4HBT"/>
    <property type="match status" value="1"/>
</dbReference>
<dbReference type="Gene3D" id="3.10.129.10">
    <property type="entry name" value="Hotdog Thioesterase"/>
    <property type="match status" value="1"/>
</dbReference>
<organism evidence="1 2">
    <name type="scientific">Brevibacterium rongguiense</name>
    <dbReference type="NCBI Taxonomy" id="2695267"/>
    <lineage>
        <taxon>Bacteria</taxon>
        <taxon>Bacillati</taxon>
        <taxon>Actinomycetota</taxon>
        <taxon>Actinomycetes</taxon>
        <taxon>Micrococcales</taxon>
        <taxon>Brevibacteriaceae</taxon>
        <taxon>Brevibacterium</taxon>
    </lineage>
</organism>
<dbReference type="PANTHER" id="PTHR31793">
    <property type="entry name" value="4-HYDROXYBENZOYL-COA THIOESTERASE FAMILY MEMBER"/>
    <property type="match status" value="1"/>
</dbReference>
<proteinExistence type="predicted"/>
<evidence type="ECO:0000313" key="2">
    <source>
        <dbReference type="Proteomes" id="UP000469215"/>
    </source>
</evidence>
<dbReference type="SUPFAM" id="SSF54637">
    <property type="entry name" value="Thioesterase/thiol ester dehydrase-isomerase"/>
    <property type="match status" value="1"/>
</dbReference>
<dbReference type="Pfam" id="PF13279">
    <property type="entry name" value="4HBT_2"/>
    <property type="match status" value="1"/>
</dbReference>
<dbReference type="AlphaFoldDB" id="A0A6N9H5C2"/>
<evidence type="ECO:0000313" key="1">
    <source>
        <dbReference type="EMBL" id="MYM18872.1"/>
    </source>
</evidence>